<protein>
    <submittedName>
        <fullName evidence="2">Uncharacterized protein</fullName>
    </submittedName>
</protein>
<organism evidence="2 3">
    <name type="scientific">Knoellia flava</name>
    <dbReference type="NCBI Taxonomy" id="913969"/>
    <lineage>
        <taxon>Bacteria</taxon>
        <taxon>Bacillati</taxon>
        <taxon>Actinomycetota</taxon>
        <taxon>Actinomycetes</taxon>
        <taxon>Micrococcales</taxon>
        <taxon>Intrasporangiaceae</taxon>
        <taxon>Knoellia</taxon>
    </lineage>
</organism>
<dbReference type="Proteomes" id="UP000628079">
    <property type="component" value="Unassembled WGS sequence"/>
</dbReference>
<evidence type="ECO:0000313" key="2">
    <source>
        <dbReference type="EMBL" id="GGB74323.1"/>
    </source>
</evidence>
<name>A0A8H9KQL7_9MICO</name>
<evidence type="ECO:0000313" key="3">
    <source>
        <dbReference type="Proteomes" id="UP000628079"/>
    </source>
</evidence>
<reference evidence="2" key="1">
    <citation type="journal article" date="2014" name="Int. J. Syst. Evol. Microbiol.">
        <title>Complete genome sequence of Corynebacterium casei LMG S-19264T (=DSM 44701T), isolated from a smear-ripened cheese.</title>
        <authorList>
            <consortium name="US DOE Joint Genome Institute (JGI-PGF)"/>
            <person name="Walter F."/>
            <person name="Albersmeier A."/>
            <person name="Kalinowski J."/>
            <person name="Ruckert C."/>
        </authorList>
    </citation>
    <scope>NUCLEOTIDE SEQUENCE</scope>
    <source>
        <strain evidence="2">CGMCC 1.10749</strain>
    </source>
</reference>
<evidence type="ECO:0000256" key="1">
    <source>
        <dbReference type="SAM" id="MobiDB-lite"/>
    </source>
</evidence>
<dbReference type="AlphaFoldDB" id="A0A8H9KQL7"/>
<proteinExistence type="predicted"/>
<reference evidence="2" key="2">
    <citation type="submission" date="2020-09" db="EMBL/GenBank/DDBJ databases">
        <authorList>
            <person name="Sun Q."/>
            <person name="Zhou Y."/>
        </authorList>
    </citation>
    <scope>NUCLEOTIDE SEQUENCE</scope>
    <source>
        <strain evidence="2">CGMCC 1.10749</strain>
    </source>
</reference>
<dbReference type="RefSeq" id="WP_156971624.1">
    <property type="nucleotide sequence ID" value="NZ_BMEA01000001.1"/>
</dbReference>
<comment type="caution">
    <text evidence="2">The sequence shown here is derived from an EMBL/GenBank/DDBJ whole genome shotgun (WGS) entry which is preliminary data.</text>
</comment>
<feature type="region of interest" description="Disordered" evidence="1">
    <location>
        <begin position="23"/>
        <end position="57"/>
    </location>
</feature>
<accession>A0A8H9KQL7</accession>
<dbReference type="EMBL" id="BMEA01000001">
    <property type="protein sequence ID" value="GGB74323.1"/>
    <property type="molecule type" value="Genomic_DNA"/>
</dbReference>
<sequence>MWQLIVGFVVVVALLAWVLHRRGNSGLSGSPARDSVEGSLGSSRHEGYGGGFGGTNP</sequence>
<gene>
    <name evidence="2" type="ORF">GCM10011314_12230</name>
</gene>
<feature type="compositionally biased region" description="Gly residues" evidence="1">
    <location>
        <begin position="48"/>
        <end position="57"/>
    </location>
</feature>